<dbReference type="GO" id="GO:0009279">
    <property type="term" value="C:cell outer membrane"/>
    <property type="evidence" value="ECO:0007669"/>
    <property type="project" value="UniProtKB-SubCell"/>
</dbReference>
<dbReference type="RefSeq" id="WP_090609377.1">
    <property type="nucleotide sequence ID" value="NZ_FNZR01000016.1"/>
</dbReference>
<keyword evidence="4 7" id="KW-0812">Transmembrane</keyword>
<dbReference type="InterPro" id="IPR037066">
    <property type="entry name" value="Plug_dom_sf"/>
</dbReference>
<keyword evidence="6 7" id="KW-0998">Cell outer membrane</keyword>
<keyword evidence="2 7" id="KW-0813">Transport</keyword>
<evidence type="ECO:0000256" key="3">
    <source>
        <dbReference type="ARBA" id="ARBA00022452"/>
    </source>
</evidence>
<gene>
    <name evidence="9" type="ORF">SAMN05421740_1164</name>
</gene>
<comment type="subcellular location">
    <subcellularLocation>
        <location evidence="1 7">Cell outer membrane</location>
        <topology evidence="1 7">Multi-pass membrane protein</topology>
    </subcellularLocation>
</comment>
<feature type="domain" description="TonB-dependent receptor plug" evidence="8">
    <location>
        <begin position="232"/>
        <end position="337"/>
    </location>
</feature>
<dbReference type="PROSITE" id="PS52016">
    <property type="entry name" value="TONB_DEPENDENT_REC_3"/>
    <property type="match status" value="1"/>
</dbReference>
<accession>A0A1H7UK88</accession>
<dbReference type="FunFam" id="2.170.130.10:FF:000008">
    <property type="entry name" value="SusC/RagA family TonB-linked outer membrane protein"/>
    <property type="match status" value="1"/>
</dbReference>
<evidence type="ECO:0000256" key="5">
    <source>
        <dbReference type="ARBA" id="ARBA00023136"/>
    </source>
</evidence>
<evidence type="ECO:0000313" key="10">
    <source>
        <dbReference type="Proteomes" id="UP000198916"/>
    </source>
</evidence>
<evidence type="ECO:0000256" key="7">
    <source>
        <dbReference type="PROSITE-ProRule" id="PRU01360"/>
    </source>
</evidence>
<dbReference type="SUPFAM" id="SSF49464">
    <property type="entry name" value="Carboxypeptidase regulatory domain-like"/>
    <property type="match status" value="1"/>
</dbReference>
<dbReference type="NCBIfam" id="TIGR04057">
    <property type="entry name" value="SusC_RagA_signa"/>
    <property type="match status" value="1"/>
</dbReference>
<dbReference type="InterPro" id="IPR008969">
    <property type="entry name" value="CarboxyPept-like_regulatory"/>
</dbReference>
<evidence type="ECO:0000256" key="2">
    <source>
        <dbReference type="ARBA" id="ARBA00022448"/>
    </source>
</evidence>
<comment type="similarity">
    <text evidence="7">Belongs to the TonB-dependent receptor family.</text>
</comment>
<organism evidence="9 10">
    <name type="scientific">Parapedobacter koreensis</name>
    <dbReference type="NCBI Taxonomy" id="332977"/>
    <lineage>
        <taxon>Bacteria</taxon>
        <taxon>Pseudomonadati</taxon>
        <taxon>Bacteroidota</taxon>
        <taxon>Sphingobacteriia</taxon>
        <taxon>Sphingobacteriales</taxon>
        <taxon>Sphingobacteriaceae</taxon>
        <taxon>Parapedobacter</taxon>
    </lineage>
</organism>
<dbReference type="NCBIfam" id="TIGR04056">
    <property type="entry name" value="OMP_RagA_SusC"/>
    <property type="match status" value="1"/>
</dbReference>
<dbReference type="Gene3D" id="3.55.50.30">
    <property type="match status" value="1"/>
</dbReference>
<sequence length="1143" mass="125507">MKNYLLLRWGMLLPNVINRLFLVMRFTAIFLLLGTMHLSGKTLSQTITLNVQNTGLKQVFARVEQQTGYAVLYSDEVVSGIKPVSVNVTEMPLEVFLRKVLSPVFLTYRIDGTSIFIKPSNKLPSSSQKLKLVVPSLQQRSITGSVTGGQEVPLEGASVNIKGSQVGTTTNREGRFTLNVPNANVTLVISYIGYLSQEVSLNGRTTVEVVLQPDDTELEEIVVVGYGTVRRKDLTGSVGSVGADAIRDLAVSRVDQALLGKVPGVQVSPVTGEPGGAPQIRIRGIGSISAAGGPLYVVDGFPIDNIQALNPNDIETIDILKDASATAIYGSRGSNGVVIINTKRGKTGKPVISFDTYFGYQQVSKLPEFMNARQQAEYYFDGVRNENIDNGYDVSGPVDTWQLKVPQTILDVLEGRNANDVSALDAVLRTAPQQQYQLAVTGGTESIKYAISGEYMNQEGIILNSNFDRYSLRANFDTKLSERLSLKMNLNASMTDENRITASGGGGGSNEGVIAQATSAQPYYPLYNPDGTYFEYNNIDASTVLFNPVAVANEIQSKRQLTRFLGNLVAEYEIVEGLRLNVLLGATSGNTKGMYFRPRLPALLNNPALGRDEARTQLNWLTETTLNYDKSFGQHNLSLLGGYTTQKEVFRMNSLSSNNYPNNLVPSLSAVSGIITEGTSELGEWSILSYLARVNYNFASKYYITASVRTDGSSRFGANRKYGVFPSTALAWRISEEAFLNDAAFLNELKLRVSYGRTGNNNIGNYEHYATIDYEKYNLGNGEPIAGFGQARLANPNLTWEKQQSFNVGMDVSVFNNRLNLTVDHFISTNTDLLLSVNIPGITGFNTALQNIGEVRNRGWEFVLGTVNVDKAFRWSTDFNISNYRNEVLKLGPTGDPIFSSRHITMIGQPIGMFYGFLVDGIYQSQAEVDAGPIYNPGAPDRSRPGDIRFVDISGPDGVPDGIIDNSDRTIMGSPYPDFYYGMTNNFSYKNFGLTVNLQGSKGNQLHSEANVIRLLTRSRSRTLISQLDYWKSESEPGDGVTPRPNNAPTGGIRLSNARYLDSGTYLRINNITLNYTFPERLISGLKINSLRVYLSATNPFIFTKNTSFNPDVSNSTNALTPGIDQNNYPLPKSYMIGLNAAF</sequence>
<dbReference type="InterPro" id="IPR012910">
    <property type="entry name" value="Plug_dom"/>
</dbReference>
<evidence type="ECO:0000256" key="4">
    <source>
        <dbReference type="ARBA" id="ARBA00022692"/>
    </source>
</evidence>
<name>A0A1H7UK88_9SPHI</name>
<proteinExistence type="inferred from homology"/>
<dbReference type="SUPFAM" id="SSF56935">
    <property type="entry name" value="Porins"/>
    <property type="match status" value="1"/>
</dbReference>
<dbReference type="AlphaFoldDB" id="A0A1H7UK88"/>
<dbReference type="STRING" id="332977.SAMN05421740_1164"/>
<evidence type="ECO:0000256" key="6">
    <source>
        <dbReference type="ARBA" id="ARBA00023237"/>
    </source>
</evidence>
<dbReference type="InterPro" id="IPR023996">
    <property type="entry name" value="TonB-dep_OMP_SusC/RagA"/>
</dbReference>
<dbReference type="InterPro" id="IPR023997">
    <property type="entry name" value="TonB-dep_OMP_SusC/RagA_CS"/>
</dbReference>
<protein>
    <submittedName>
        <fullName evidence="9">TonB-linked outer membrane protein, SusC/RagA family</fullName>
    </submittedName>
</protein>
<dbReference type="EMBL" id="FNZR01000016">
    <property type="protein sequence ID" value="SEL96707.1"/>
    <property type="molecule type" value="Genomic_DNA"/>
</dbReference>
<dbReference type="Gene3D" id="2.60.40.1120">
    <property type="entry name" value="Carboxypeptidase-like, regulatory domain"/>
    <property type="match status" value="1"/>
</dbReference>
<keyword evidence="5 7" id="KW-0472">Membrane</keyword>
<dbReference type="Pfam" id="PF13715">
    <property type="entry name" value="CarbopepD_reg_2"/>
    <property type="match status" value="1"/>
</dbReference>
<dbReference type="Proteomes" id="UP000198916">
    <property type="component" value="Unassembled WGS sequence"/>
</dbReference>
<dbReference type="OrthoDB" id="9768177at2"/>
<reference evidence="10" key="1">
    <citation type="submission" date="2016-10" db="EMBL/GenBank/DDBJ databases">
        <authorList>
            <person name="Varghese N."/>
            <person name="Submissions S."/>
        </authorList>
    </citation>
    <scope>NUCLEOTIDE SEQUENCE [LARGE SCALE GENOMIC DNA]</scope>
    <source>
        <strain evidence="10">Jip14</strain>
    </source>
</reference>
<evidence type="ECO:0000256" key="1">
    <source>
        <dbReference type="ARBA" id="ARBA00004571"/>
    </source>
</evidence>
<dbReference type="Gene3D" id="2.170.130.10">
    <property type="entry name" value="TonB-dependent receptor, plug domain"/>
    <property type="match status" value="1"/>
</dbReference>
<dbReference type="Gene3D" id="2.40.170.20">
    <property type="entry name" value="TonB-dependent receptor, beta-barrel domain"/>
    <property type="match status" value="1"/>
</dbReference>
<keyword evidence="10" id="KW-1185">Reference proteome</keyword>
<evidence type="ECO:0000259" key="8">
    <source>
        <dbReference type="Pfam" id="PF07715"/>
    </source>
</evidence>
<evidence type="ECO:0000313" key="9">
    <source>
        <dbReference type="EMBL" id="SEL96707.1"/>
    </source>
</evidence>
<dbReference type="InterPro" id="IPR039426">
    <property type="entry name" value="TonB-dep_rcpt-like"/>
</dbReference>
<dbReference type="Pfam" id="PF07715">
    <property type="entry name" value="Plug"/>
    <property type="match status" value="1"/>
</dbReference>
<dbReference type="InterPro" id="IPR036942">
    <property type="entry name" value="Beta-barrel_TonB_sf"/>
</dbReference>
<keyword evidence="3 7" id="KW-1134">Transmembrane beta strand</keyword>